<dbReference type="PANTHER" id="PTHR33055:SF16">
    <property type="entry name" value="TRANSPOSASE FOR INSERTION SEQUENCE ELEMENT IS1547"/>
    <property type="match status" value="1"/>
</dbReference>
<evidence type="ECO:0000313" key="2">
    <source>
        <dbReference type="EMBL" id="SFH34908.1"/>
    </source>
</evidence>
<dbReference type="PANTHER" id="PTHR33055">
    <property type="entry name" value="TRANSPOSASE FOR INSERTION SEQUENCE ELEMENT IS1111A"/>
    <property type="match status" value="1"/>
</dbReference>
<dbReference type="Pfam" id="PF02371">
    <property type="entry name" value="Transposase_20"/>
    <property type="match status" value="1"/>
</dbReference>
<gene>
    <name evidence="2" type="ORF">SAMN05216274_103276</name>
</gene>
<organism evidence="2 3">
    <name type="scientific">Cryobacterium levicorallinum</name>
    <dbReference type="NCBI Taxonomy" id="995038"/>
    <lineage>
        <taxon>Bacteria</taxon>
        <taxon>Bacillati</taxon>
        <taxon>Actinomycetota</taxon>
        <taxon>Actinomycetes</taxon>
        <taxon>Micrococcales</taxon>
        <taxon>Microbacteriaceae</taxon>
        <taxon>Cryobacterium</taxon>
    </lineage>
</organism>
<name>A0ABY1EBE6_9MICO</name>
<dbReference type="CDD" id="cd00093">
    <property type="entry name" value="HTH_XRE"/>
    <property type="match status" value="1"/>
</dbReference>
<dbReference type="PROSITE" id="PS50943">
    <property type="entry name" value="HTH_CROC1"/>
    <property type="match status" value="1"/>
</dbReference>
<accession>A0ABY1EBE6</accession>
<proteinExistence type="predicted"/>
<sequence>MKARTEVIVQLKSLIVTAPESIRTEFRDLTTTRLITRLTGSRARVGDDEVASRTRTALKRLAARYQQLDVEIAGHDTDLAQLVDTVNPALVQARGIATVTAAQLLITAGDNPDRLRSEAAFAMLCGASPLPASSGKTTRHRLNRGGDRAANSALHKIAIVRLATDPETRAYATRRTAEGKTKKDILRCLKRAIAREVFHLITTPQPAADSSDLRPARKRLGLSLTEVADALDCAISKISLIERGTIRDTRFLHRYRAWLNENQPHQIAA</sequence>
<protein>
    <submittedName>
        <fullName evidence="2">Transposase IS116/IS110/IS902 family protein</fullName>
    </submittedName>
</protein>
<comment type="caution">
    <text evidence="2">The sequence shown here is derived from an EMBL/GenBank/DDBJ whole genome shotgun (WGS) entry which is preliminary data.</text>
</comment>
<reference evidence="2 3" key="1">
    <citation type="submission" date="2016-10" db="EMBL/GenBank/DDBJ databases">
        <authorList>
            <person name="Varghese N."/>
            <person name="Submissions S."/>
        </authorList>
    </citation>
    <scope>NUCLEOTIDE SEQUENCE [LARGE SCALE GENOMIC DNA]</scope>
    <source>
        <strain evidence="2 3">GMCC 1.11211</strain>
    </source>
</reference>
<evidence type="ECO:0000313" key="3">
    <source>
        <dbReference type="Proteomes" id="UP000199681"/>
    </source>
</evidence>
<dbReference type="InterPro" id="IPR047650">
    <property type="entry name" value="Transpos_IS110"/>
</dbReference>
<dbReference type="Proteomes" id="UP000199681">
    <property type="component" value="Unassembled WGS sequence"/>
</dbReference>
<keyword evidence="3" id="KW-1185">Reference proteome</keyword>
<dbReference type="InterPro" id="IPR010982">
    <property type="entry name" value="Lambda_DNA-bd_dom_sf"/>
</dbReference>
<dbReference type="SUPFAM" id="SSF47413">
    <property type="entry name" value="lambda repressor-like DNA-binding domains"/>
    <property type="match status" value="1"/>
</dbReference>
<evidence type="ECO:0000259" key="1">
    <source>
        <dbReference type="PROSITE" id="PS50943"/>
    </source>
</evidence>
<feature type="domain" description="HTH cro/C1-type" evidence="1">
    <location>
        <begin position="213"/>
        <end position="244"/>
    </location>
</feature>
<dbReference type="InterPro" id="IPR003346">
    <property type="entry name" value="Transposase_20"/>
</dbReference>
<dbReference type="EMBL" id="FOPW01000003">
    <property type="protein sequence ID" value="SFH34908.1"/>
    <property type="molecule type" value="Genomic_DNA"/>
</dbReference>
<dbReference type="Gene3D" id="1.10.260.40">
    <property type="entry name" value="lambda repressor-like DNA-binding domains"/>
    <property type="match status" value="1"/>
</dbReference>
<dbReference type="InterPro" id="IPR001387">
    <property type="entry name" value="Cro/C1-type_HTH"/>
</dbReference>